<feature type="non-terminal residue" evidence="1">
    <location>
        <position position="30"/>
    </location>
</feature>
<proteinExistence type="predicted"/>
<sequence length="30" mass="3485">MDEVDIIAEQQPLELTAINHYQINDDNNDI</sequence>
<dbReference type="AlphaFoldDB" id="A0A8S2XLM4"/>
<accession>A0A8S2XLM4</accession>
<name>A0A8S2XLM4_9BILA</name>
<protein>
    <submittedName>
        <fullName evidence="1">Uncharacterized protein</fullName>
    </submittedName>
</protein>
<dbReference type="Proteomes" id="UP000681720">
    <property type="component" value="Unassembled WGS sequence"/>
</dbReference>
<evidence type="ECO:0000313" key="2">
    <source>
        <dbReference type="Proteomes" id="UP000681720"/>
    </source>
</evidence>
<gene>
    <name evidence="1" type="ORF">GIL414_LOCUS34658</name>
</gene>
<comment type="caution">
    <text evidence="1">The sequence shown here is derived from an EMBL/GenBank/DDBJ whole genome shotgun (WGS) entry which is preliminary data.</text>
</comment>
<organism evidence="1 2">
    <name type="scientific">Rotaria magnacalcarata</name>
    <dbReference type="NCBI Taxonomy" id="392030"/>
    <lineage>
        <taxon>Eukaryota</taxon>
        <taxon>Metazoa</taxon>
        <taxon>Spiralia</taxon>
        <taxon>Gnathifera</taxon>
        <taxon>Rotifera</taxon>
        <taxon>Eurotatoria</taxon>
        <taxon>Bdelloidea</taxon>
        <taxon>Philodinida</taxon>
        <taxon>Philodinidae</taxon>
        <taxon>Rotaria</taxon>
    </lineage>
</organism>
<reference evidence="1" key="1">
    <citation type="submission" date="2021-02" db="EMBL/GenBank/DDBJ databases">
        <authorList>
            <person name="Nowell W R."/>
        </authorList>
    </citation>
    <scope>NUCLEOTIDE SEQUENCE</scope>
</reference>
<dbReference type="EMBL" id="CAJOBJ010080752">
    <property type="protein sequence ID" value="CAF4499894.1"/>
    <property type="molecule type" value="Genomic_DNA"/>
</dbReference>
<evidence type="ECO:0000313" key="1">
    <source>
        <dbReference type="EMBL" id="CAF4499894.1"/>
    </source>
</evidence>